<dbReference type="CDD" id="cd08645">
    <property type="entry name" value="FMT_core_GART"/>
    <property type="match status" value="1"/>
</dbReference>
<feature type="domain" description="Formyl transferase N-terminal" evidence="18">
    <location>
        <begin position="11"/>
        <end position="205"/>
    </location>
</feature>
<keyword evidence="20" id="KW-1185">Reference proteome</keyword>
<dbReference type="Proteomes" id="UP000308199">
    <property type="component" value="Unassembled WGS sequence"/>
</dbReference>
<dbReference type="Pfam" id="PF00551">
    <property type="entry name" value="Formyl_trans_N"/>
    <property type="match status" value="1"/>
</dbReference>
<dbReference type="SUPFAM" id="SSF53328">
    <property type="entry name" value="Formyltransferase"/>
    <property type="match status" value="1"/>
</dbReference>
<evidence type="ECO:0000256" key="3">
    <source>
        <dbReference type="ARBA" id="ARBA00007015"/>
    </source>
</evidence>
<dbReference type="PANTHER" id="PTHR19432">
    <property type="entry name" value="SUGAR TRANSPORTER"/>
    <property type="match status" value="1"/>
</dbReference>
<dbReference type="Gene3D" id="3.40.50.170">
    <property type="entry name" value="Formyl transferase, N-terminal domain"/>
    <property type="match status" value="1"/>
</dbReference>
<comment type="caution">
    <text evidence="19">The sequence shown here is derived from an EMBL/GenBank/DDBJ whole genome shotgun (WGS) entry which is preliminary data.</text>
</comment>
<feature type="transmembrane region" description="Helical" evidence="17">
    <location>
        <begin position="317"/>
        <end position="336"/>
    </location>
</feature>
<comment type="similarity">
    <text evidence="12">Belongs to the GART family.</text>
</comment>
<dbReference type="NCBIfam" id="TIGR00639">
    <property type="entry name" value="PurN"/>
    <property type="match status" value="1"/>
</dbReference>
<feature type="region of interest" description="Disordered" evidence="16">
    <location>
        <begin position="710"/>
        <end position="739"/>
    </location>
</feature>
<keyword evidence="10 17" id="KW-1133">Transmembrane helix</keyword>
<evidence type="ECO:0000256" key="11">
    <source>
        <dbReference type="ARBA" id="ARBA00023136"/>
    </source>
</evidence>
<evidence type="ECO:0000256" key="2">
    <source>
        <dbReference type="ARBA" id="ARBA00005054"/>
    </source>
</evidence>
<dbReference type="InterPro" id="IPR039309">
    <property type="entry name" value="BT1"/>
</dbReference>
<evidence type="ECO:0000256" key="5">
    <source>
        <dbReference type="ARBA" id="ARBA00022076"/>
    </source>
</evidence>
<dbReference type="Gene3D" id="1.20.1250.20">
    <property type="entry name" value="MFS general substrate transporter like domains"/>
    <property type="match status" value="1"/>
</dbReference>
<keyword evidence="9" id="KW-0658">Purine biosynthesis</keyword>
<evidence type="ECO:0000256" key="6">
    <source>
        <dbReference type="ARBA" id="ARBA00022448"/>
    </source>
</evidence>
<feature type="region of interest" description="Disordered" evidence="16">
    <location>
        <begin position="677"/>
        <end position="697"/>
    </location>
</feature>
<dbReference type="InterPro" id="IPR001555">
    <property type="entry name" value="GART_AS"/>
</dbReference>
<gene>
    <name evidence="19" type="ORF">EW145_g1817</name>
</gene>
<evidence type="ECO:0000259" key="18">
    <source>
        <dbReference type="Pfam" id="PF00551"/>
    </source>
</evidence>
<evidence type="ECO:0000256" key="13">
    <source>
        <dbReference type="ARBA" id="ARBA00041324"/>
    </source>
</evidence>
<dbReference type="SUPFAM" id="SSF103473">
    <property type="entry name" value="MFS general substrate transporter"/>
    <property type="match status" value="1"/>
</dbReference>
<name>A0A4S4LIL7_9AGAM</name>
<evidence type="ECO:0000256" key="7">
    <source>
        <dbReference type="ARBA" id="ARBA00022679"/>
    </source>
</evidence>
<dbReference type="FunFam" id="3.40.50.170:FF:000009">
    <property type="entry name" value="Phosphoribosylglycinamide formyltransferase (Eurofung)"/>
    <property type="match status" value="1"/>
</dbReference>
<evidence type="ECO:0000256" key="10">
    <source>
        <dbReference type="ARBA" id="ARBA00022989"/>
    </source>
</evidence>
<keyword evidence="11 17" id="KW-0472">Membrane</keyword>
<sequence length="907" mass="97475">MNESESTPKRRIVVLISGSGSNLQALIDAQNTPALPDCQIVRVISNKKLAYGLTRAANAQPPIPAAYLALQPFLKARPNATRADYDAEVGRLVIEKCPHAVVLAGWMHVLGERFLDMLDALRIPIINLHPALPGAFDGAHAIERAYEAFQKGEIEKVGIMVHRVIKEVDRGEPIIVREVPIEKGEPIENFEERLHKAEWEIIVLATAKVLNDVCSISPSMLTKVRMRITSARFSLVPAKMTGLGALVVAENTDDDEVRWAGVPKILAPASPYLISLGLSKSLTAVAFLAGPLSGLIVQPLIGVIADNSRSRFGRRRPYMILGTVICILSMLLLGFTRDFISIFAPRGSSVNDTLTIIFAVFALYGIDFSINAVQAVDRALIVDTISFSQQPDGNAWAARMLGIGSVIGNLDLAGPLSFLGNNQLEVLSVLAAFLLLSTQSTTAACVKEKVLISSSRSRSGLRQKFREIYNNILSLPRIIRQICIIQFLAWLAWFPVLFYTTVYVGDLYKSAQPSPEDDATSDALDAQATIIGARAFFHFSLVALIANFTLPLFVKGEGDTQKQPLLGRVPFMEKLKVVHLCELWAASHLLFALCMGATFFVSSEAGATFLVTFLGFSWAMTQWAPFSLLAEEILVSSQDDAFDDSASISIHLLDARSTTRASVEPLTGEADVVWDESDERDRLMDEEQQTHFAKRRVSAEEVGALDAEGSRASSFDSIGPGGAAPAPAPARAHGNANGLLGNGAARRSLMELHANPANGDGEVDADVERAAPARPGGLQAKSGIIIGIHNLFIVIPQFISTGFTSVIFALFDPGKSVRHGHNPGIGLPGPANGSGAGNGSVEFGANADMSTTADASLFLSARDGDDGGAPHGVNSVAVIFRFGGVAAMLAFVLCWRLSRELRRGPIN</sequence>
<evidence type="ECO:0000256" key="17">
    <source>
        <dbReference type="SAM" id="Phobius"/>
    </source>
</evidence>
<feature type="transmembrane region" description="Helical" evidence="17">
    <location>
        <begin position="791"/>
        <end position="811"/>
    </location>
</feature>
<evidence type="ECO:0000256" key="15">
    <source>
        <dbReference type="ARBA" id="ARBA00047664"/>
    </source>
</evidence>
<feature type="compositionally biased region" description="Low complexity" evidence="16">
    <location>
        <begin position="723"/>
        <end position="739"/>
    </location>
</feature>
<dbReference type="InterPro" id="IPR004607">
    <property type="entry name" value="GART"/>
</dbReference>
<dbReference type="EC" id="2.1.2.2" evidence="4"/>
<organism evidence="19 20">
    <name type="scientific">Phellinidium pouzarii</name>
    <dbReference type="NCBI Taxonomy" id="167371"/>
    <lineage>
        <taxon>Eukaryota</taxon>
        <taxon>Fungi</taxon>
        <taxon>Dikarya</taxon>
        <taxon>Basidiomycota</taxon>
        <taxon>Agaricomycotina</taxon>
        <taxon>Agaricomycetes</taxon>
        <taxon>Hymenochaetales</taxon>
        <taxon>Hymenochaetaceae</taxon>
        <taxon>Phellinidium</taxon>
    </lineage>
</organism>
<comment type="catalytic activity">
    <reaction evidence="15">
        <text>N(1)-(5-phospho-beta-D-ribosyl)glycinamide + (6R)-10-formyltetrahydrofolate = N(2)-formyl-N(1)-(5-phospho-beta-D-ribosyl)glycinamide + (6S)-5,6,7,8-tetrahydrofolate + H(+)</text>
        <dbReference type="Rhea" id="RHEA:15053"/>
        <dbReference type="ChEBI" id="CHEBI:15378"/>
        <dbReference type="ChEBI" id="CHEBI:57453"/>
        <dbReference type="ChEBI" id="CHEBI:143788"/>
        <dbReference type="ChEBI" id="CHEBI:147286"/>
        <dbReference type="ChEBI" id="CHEBI:195366"/>
        <dbReference type="EC" id="2.1.2.2"/>
    </reaction>
</comment>
<dbReference type="AlphaFoldDB" id="A0A4S4LIL7"/>
<evidence type="ECO:0000256" key="9">
    <source>
        <dbReference type="ARBA" id="ARBA00022755"/>
    </source>
</evidence>
<evidence type="ECO:0000256" key="1">
    <source>
        <dbReference type="ARBA" id="ARBA00004141"/>
    </source>
</evidence>
<dbReference type="PANTHER" id="PTHR19432:SF91">
    <property type="entry name" value="GENERAL ALPHA-GLUCOSIDE PERMEASE"/>
    <property type="match status" value="1"/>
</dbReference>
<dbReference type="InterPro" id="IPR036477">
    <property type="entry name" value="Formyl_transf_N_sf"/>
</dbReference>
<dbReference type="GO" id="GO:0005886">
    <property type="term" value="C:plasma membrane"/>
    <property type="evidence" value="ECO:0007669"/>
    <property type="project" value="TreeGrafter"/>
</dbReference>
<evidence type="ECO:0000313" key="20">
    <source>
        <dbReference type="Proteomes" id="UP000308199"/>
    </source>
</evidence>
<dbReference type="PROSITE" id="PS00373">
    <property type="entry name" value="GART"/>
    <property type="match status" value="1"/>
</dbReference>
<keyword evidence="6" id="KW-0813">Transport</keyword>
<proteinExistence type="inferred from homology"/>
<dbReference type="Pfam" id="PF03092">
    <property type="entry name" value="BT1"/>
    <property type="match status" value="1"/>
</dbReference>
<comment type="pathway">
    <text evidence="2">Purine metabolism; IMP biosynthesis via de novo pathway; N(2)-formyl-N(1)-(5-phospho-D-ribosyl)glycinamide from N(1)-(5-phospho-D-ribosyl)glycinamide (10-formyl THF route): step 1/1.</text>
</comment>
<evidence type="ECO:0000256" key="4">
    <source>
        <dbReference type="ARBA" id="ARBA00012254"/>
    </source>
</evidence>
<feature type="transmembrane region" description="Helical" evidence="17">
    <location>
        <begin position="356"/>
        <end position="376"/>
    </location>
</feature>
<dbReference type="OrthoDB" id="28755at2759"/>
<evidence type="ECO:0000256" key="8">
    <source>
        <dbReference type="ARBA" id="ARBA00022692"/>
    </source>
</evidence>
<feature type="transmembrane region" description="Helical" evidence="17">
    <location>
        <begin position="878"/>
        <end position="897"/>
    </location>
</feature>
<feature type="transmembrane region" description="Helical" evidence="17">
    <location>
        <begin position="284"/>
        <end position="305"/>
    </location>
</feature>
<keyword evidence="7" id="KW-0808">Transferase</keyword>
<dbReference type="InterPro" id="IPR002376">
    <property type="entry name" value="Formyl_transf_N"/>
</dbReference>
<dbReference type="InterPro" id="IPR036259">
    <property type="entry name" value="MFS_trans_sf"/>
</dbReference>
<evidence type="ECO:0000313" key="19">
    <source>
        <dbReference type="EMBL" id="THH09710.1"/>
    </source>
</evidence>
<comment type="similarity">
    <text evidence="3">Belongs to the major facilitator superfamily. Folate-biopterin transporter (TC 2.A.71) family.</text>
</comment>
<evidence type="ECO:0000256" key="14">
    <source>
        <dbReference type="ARBA" id="ARBA00041682"/>
    </source>
</evidence>
<evidence type="ECO:0000256" key="16">
    <source>
        <dbReference type="SAM" id="MobiDB-lite"/>
    </source>
</evidence>
<reference evidence="19 20" key="1">
    <citation type="submission" date="2019-02" db="EMBL/GenBank/DDBJ databases">
        <title>Genome sequencing of the rare red list fungi Phellinidium pouzarii.</title>
        <authorList>
            <person name="Buettner E."/>
            <person name="Kellner H."/>
        </authorList>
    </citation>
    <scope>NUCLEOTIDE SEQUENCE [LARGE SCALE GENOMIC DNA]</scope>
    <source>
        <strain evidence="19 20">DSM 108285</strain>
    </source>
</reference>
<dbReference type="GO" id="GO:0008506">
    <property type="term" value="F:sucrose:proton symporter activity"/>
    <property type="evidence" value="ECO:0007669"/>
    <property type="project" value="TreeGrafter"/>
</dbReference>
<dbReference type="EMBL" id="SGPK01000055">
    <property type="protein sequence ID" value="THH09710.1"/>
    <property type="molecule type" value="Genomic_DNA"/>
</dbReference>
<evidence type="ECO:0000256" key="12">
    <source>
        <dbReference type="ARBA" id="ARBA00038440"/>
    </source>
</evidence>
<keyword evidence="8 17" id="KW-0812">Transmembrane</keyword>
<feature type="transmembrane region" description="Helical" evidence="17">
    <location>
        <begin position="482"/>
        <end position="504"/>
    </location>
</feature>
<dbReference type="GO" id="GO:0006189">
    <property type="term" value="P:'de novo' IMP biosynthetic process"/>
    <property type="evidence" value="ECO:0007669"/>
    <property type="project" value="UniProtKB-UniPathway"/>
</dbReference>
<comment type="subcellular location">
    <subcellularLocation>
        <location evidence="1">Membrane</location>
        <topology evidence="1">Multi-pass membrane protein</topology>
    </subcellularLocation>
</comment>
<feature type="transmembrane region" description="Helical" evidence="17">
    <location>
        <begin position="607"/>
        <end position="629"/>
    </location>
</feature>
<dbReference type="GO" id="GO:0004644">
    <property type="term" value="F:phosphoribosylglycinamide formyltransferase activity"/>
    <property type="evidence" value="ECO:0007669"/>
    <property type="project" value="UniProtKB-EC"/>
</dbReference>
<feature type="compositionally biased region" description="Basic and acidic residues" evidence="16">
    <location>
        <begin position="679"/>
        <end position="689"/>
    </location>
</feature>
<accession>A0A4S4LIL7</accession>
<feature type="transmembrane region" description="Helical" evidence="17">
    <location>
        <begin position="575"/>
        <end position="601"/>
    </location>
</feature>
<feature type="transmembrane region" description="Helical" evidence="17">
    <location>
        <begin position="535"/>
        <end position="554"/>
    </location>
</feature>
<dbReference type="UniPathway" id="UPA00074">
    <property type="reaction ID" value="UER00126"/>
</dbReference>
<protein>
    <recommendedName>
        <fullName evidence="5">Phosphoribosylglycinamide formyltransferase</fullName>
        <ecNumber evidence="4">2.1.2.2</ecNumber>
    </recommendedName>
    <alternativeName>
        <fullName evidence="14">5'-phosphoribosylglycinamide transformylase</fullName>
    </alternativeName>
    <alternativeName>
        <fullName evidence="13">GAR transformylase</fullName>
    </alternativeName>
</protein>